<feature type="domain" description="RNase H type-1" evidence="1">
    <location>
        <begin position="1"/>
        <end position="134"/>
    </location>
</feature>
<organism evidence="2 3">
    <name type="scientific">Deinococcus cellulosilyticus (strain DSM 18568 / NBRC 106333 / KACC 11606 / 5516J-15)</name>
    <dbReference type="NCBI Taxonomy" id="1223518"/>
    <lineage>
        <taxon>Bacteria</taxon>
        <taxon>Thermotogati</taxon>
        <taxon>Deinococcota</taxon>
        <taxon>Deinococci</taxon>
        <taxon>Deinococcales</taxon>
        <taxon>Deinococcaceae</taxon>
        <taxon>Deinococcus</taxon>
    </lineage>
</organism>
<accession>A0A511NA49</accession>
<dbReference type="AlphaFoldDB" id="A0A511NA49"/>
<dbReference type="Proteomes" id="UP000321306">
    <property type="component" value="Unassembled WGS sequence"/>
</dbReference>
<sequence length="134" mass="15400">MTTFTAYVDGSYSPEKHLAAAAWVILQDDEPIHQGKELVLEELSSRNITGELQAAIKVIDYCEAKGIQDITIFHDLEGTGYWARGEWKRKKPVTQAFYSRVQDSTVRINFQWIQGHSGHFWNETVDQMARKLLE</sequence>
<dbReference type="PROSITE" id="PS50879">
    <property type="entry name" value="RNASE_H_1"/>
    <property type="match status" value="1"/>
</dbReference>
<evidence type="ECO:0000313" key="2">
    <source>
        <dbReference type="EMBL" id="GEM49705.1"/>
    </source>
</evidence>
<dbReference type="InterPro" id="IPR002156">
    <property type="entry name" value="RNaseH_domain"/>
</dbReference>
<dbReference type="GO" id="GO:0003676">
    <property type="term" value="F:nucleic acid binding"/>
    <property type="evidence" value="ECO:0007669"/>
    <property type="project" value="InterPro"/>
</dbReference>
<name>A0A511NA49_DEIC1</name>
<dbReference type="SUPFAM" id="SSF53098">
    <property type="entry name" value="Ribonuclease H-like"/>
    <property type="match status" value="1"/>
</dbReference>
<dbReference type="Pfam" id="PF00075">
    <property type="entry name" value="RNase_H"/>
    <property type="match status" value="1"/>
</dbReference>
<dbReference type="GO" id="GO:0004523">
    <property type="term" value="F:RNA-DNA hybrid ribonuclease activity"/>
    <property type="evidence" value="ECO:0007669"/>
    <property type="project" value="InterPro"/>
</dbReference>
<gene>
    <name evidence="2" type="ORF">DC3_53400</name>
</gene>
<dbReference type="OrthoDB" id="9811552at2"/>
<evidence type="ECO:0000259" key="1">
    <source>
        <dbReference type="PROSITE" id="PS50879"/>
    </source>
</evidence>
<dbReference type="RefSeq" id="WP_146890747.1">
    <property type="nucleotide sequence ID" value="NZ_BJXB01000041.1"/>
</dbReference>
<dbReference type="InterPro" id="IPR036397">
    <property type="entry name" value="RNaseH_sf"/>
</dbReference>
<keyword evidence="3" id="KW-1185">Reference proteome</keyword>
<proteinExistence type="predicted"/>
<evidence type="ECO:0000313" key="3">
    <source>
        <dbReference type="Proteomes" id="UP000321306"/>
    </source>
</evidence>
<reference evidence="2 3" key="1">
    <citation type="submission" date="2019-07" db="EMBL/GenBank/DDBJ databases">
        <title>Whole genome shotgun sequence of Deinococcus cellulosilyticus NBRC 106333.</title>
        <authorList>
            <person name="Hosoyama A."/>
            <person name="Uohara A."/>
            <person name="Ohji S."/>
            <person name="Ichikawa N."/>
        </authorList>
    </citation>
    <scope>NUCLEOTIDE SEQUENCE [LARGE SCALE GENOMIC DNA]</scope>
    <source>
        <strain evidence="2 3">NBRC 106333</strain>
    </source>
</reference>
<dbReference type="EMBL" id="BJXB01000041">
    <property type="protein sequence ID" value="GEM49705.1"/>
    <property type="molecule type" value="Genomic_DNA"/>
</dbReference>
<dbReference type="InterPro" id="IPR012337">
    <property type="entry name" value="RNaseH-like_sf"/>
</dbReference>
<protein>
    <recommendedName>
        <fullName evidence="1">RNase H type-1 domain-containing protein</fullName>
    </recommendedName>
</protein>
<dbReference type="Gene3D" id="3.30.420.10">
    <property type="entry name" value="Ribonuclease H-like superfamily/Ribonuclease H"/>
    <property type="match status" value="1"/>
</dbReference>
<comment type="caution">
    <text evidence="2">The sequence shown here is derived from an EMBL/GenBank/DDBJ whole genome shotgun (WGS) entry which is preliminary data.</text>
</comment>